<name>A0A2U3ALE7_9BACL</name>
<evidence type="ECO:0000313" key="2">
    <source>
        <dbReference type="EMBL" id="PWI25332.1"/>
    </source>
</evidence>
<dbReference type="InterPro" id="IPR000182">
    <property type="entry name" value="GNAT_dom"/>
</dbReference>
<dbReference type="Gene3D" id="3.40.630.30">
    <property type="match status" value="1"/>
</dbReference>
<accession>A0A2U3ALE7</accession>
<keyword evidence="3" id="KW-1185">Reference proteome</keyword>
<dbReference type="AlphaFoldDB" id="A0A2U3ALE7"/>
<keyword evidence="2" id="KW-0808">Transferase</keyword>
<dbReference type="EMBL" id="QFVR01000009">
    <property type="protein sequence ID" value="PWI25332.1"/>
    <property type="molecule type" value="Genomic_DNA"/>
</dbReference>
<dbReference type="Proteomes" id="UP000245938">
    <property type="component" value="Unassembled WGS sequence"/>
</dbReference>
<dbReference type="PROSITE" id="PS51186">
    <property type="entry name" value="GNAT"/>
    <property type="match status" value="1"/>
</dbReference>
<evidence type="ECO:0000259" key="1">
    <source>
        <dbReference type="PROSITE" id="PS51186"/>
    </source>
</evidence>
<dbReference type="InterPro" id="IPR016181">
    <property type="entry name" value="Acyl_CoA_acyltransferase"/>
</dbReference>
<gene>
    <name evidence="2" type="ORF">DEX24_08300</name>
</gene>
<evidence type="ECO:0000313" key="3">
    <source>
        <dbReference type="Proteomes" id="UP000245938"/>
    </source>
</evidence>
<protein>
    <submittedName>
        <fullName evidence="2">GNAT family N-acetyltransferase</fullName>
    </submittedName>
</protein>
<feature type="domain" description="N-acetyltransferase" evidence="1">
    <location>
        <begin position="15"/>
        <end position="183"/>
    </location>
</feature>
<proteinExistence type="predicted"/>
<organism evidence="2 3">
    <name type="scientific">Kurthia sibirica</name>
    <dbReference type="NCBI Taxonomy" id="202750"/>
    <lineage>
        <taxon>Bacteria</taxon>
        <taxon>Bacillati</taxon>
        <taxon>Bacillota</taxon>
        <taxon>Bacilli</taxon>
        <taxon>Bacillales</taxon>
        <taxon>Caryophanaceae</taxon>
        <taxon>Kurthia</taxon>
    </lineage>
</organism>
<dbReference type="GO" id="GO:0016747">
    <property type="term" value="F:acyltransferase activity, transferring groups other than amino-acyl groups"/>
    <property type="evidence" value="ECO:0007669"/>
    <property type="project" value="InterPro"/>
</dbReference>
<sequence length="183" mass="20762">MMMRTLTDYNRGDSMKLIQANIQQLDVIMNIIEDGRIALKNLGIDQWQGEYPAIDNITDDIHRGISYLLVDDDQYVATVAVDPHGEAVYDTIEKGSWASDEPYITVHRMAVSLATANKGVGTHLLTALEQLAKELQFSQIRLDTHERNIVMQRVAEKNNYRYAGIVNYGEDVDFDCVAYDKSF</sequence>
<comment type="caution">
    <text evidence="2">The sequence shown here is derived from an EMBL/GenBank/DDBJ whole genome shotgun (WGS) entry which is preliminary data.</text>
</comment>
<reference evidence="2 3" key="1">
    <citation type="submission" date="2018-05" db="EMBL/GenBank/DDBJ databases">
        <title>Kurthia sibirica genome sequence.</title>
        <authorList>
            <person name="Maclea K.S."/>
            <person name="Goen A.E."/>
        </authorList>
    </citation>
    <scope>NUCLEOTIDE SEQUENCE [LARGE SCALE GENOMIC DNA]</scope>
    <source>
        <strain evidence="2 3">ATCC 49154</strain>
    </source>
</reference>
<dbReference type="SUPFAM" id="SSF55729">
    <property type="entry name" value="Acyl-CoA N-acyltransferases (Nat)"/>
    <property type="match status" value="1"/>
</dbReference>
<dbReference type="OrthoDB" id="9796381at2"/>
<dbReference type="CDD" id="cd04301">
    <property type="entry name" value="NAT_SF"/>
    <property type="match status" value="1"/>
</dbReference>
<dbReference type="Pfam" id="PF00583">
    <property type="entry name" value="Acetyltransf_1"/>
    <property type="match status" value="1"/>
</dbReference>